<feature type="compositionally biased region" description="Polar residues" evidence="1">
    <location>
        <begin position="1127"/>
        <end position="1144"/>
    </location>
</feature>
<gene>
    <name evidence="2" type="ORF">TrLO_g11115</name>
</gene>
<dbReference type="OrthoDB" id="10593730at2759"/>
<feature type="compositionally biased region" description="Basic and acidic residues" evidence="1">
    <location>
        <begin position="523"/>
        <end position="544"/>
    </location>
</feature>
<feature type="compositionally biased region" description="Basic and acidic residues" evidence="1">
    <location>
        <begin position="782"/>
        <end position="794"/>
    </location>
</feature>
<feature type="compositionally biased region" description="Low complexity" evidence="1">
    <location>
        <begin position="830"/>
        <end position="844"/>
    </location>
</feature>
<feature type="region of interest" description="Disordered" evidence="1">
    <location>
        <begin position="59"/>
        <end position="122"/>
    </location>
</feature>
<feature type="compositionally biased region" description="Acidic residues" evidence="1">
    <location>
        <begin position="545"/>
        <end position="576"/>
    </location>
</feature>
<reference evidence="3" key="1">
    <citation type="journal article" date="2023" name="Commun. Biol.">
        <title>Genome analysis of Parmales, the sister group of diatoms, reveals the evolutionary specialization of diatoms from phago-mixotrophs to photoautotrophs.</title>
        <authorList>
            <person name="Ban H."/>
            <person name="Sato S."/>
            <person name="Yoshikawa S."/>
            <person name="Yamada K."/>
            <person name="Nakamura Y."/>
            <person name="Ichinomiya M."/>
            <person name="Sato N."/>
            <person name="Blanc-Mathieu R."/>
            <person name="Endo H."/>
            <person name="Kuwata A."/>
            <person name="Ogata H."/>
        </authorList>
    </citation>
    <scope>NUCLEOTIDE SEQUENCE [LARGE SCALE GENOMIC DNA]</scope>
    <source>
        <strain evidence="3">NIES 3700</strain>
    </source>
</reference>
<feature type="compositionally biased region" description="Basic residues" evidence="1">
    <location>
        <begin position="1044"/>
        <end position="1054"/>
    </location>
</feature>
<feature type="region of interest" description="Disordered" evidence="1">
    <location>
        <begin position="1"/>
        <end position="38"/>
    </location>
</feature>
<dbReference type="AlphaFoldDB" id="A0A9W7C8M2"/>
<feature type="compositionally biased region" description="Acidic residues" evidence="1">
    <location>
        <begin position="720"/>
        <end position="732"/>
    </location>
</feature>
<feature type="compositionally biased region" description="Polar residues" evidence="1">
    <location>
        <begin position="1096"/>
        <end position="1115"/>
    </location>
</feature>
<feature type="region of interest" description="Disordered" evidence="1">
    <location>
        <begin position="523"/>
        <end position="580"/>
    </location>
</feature>
<feature type="region of interest" description="Disordered" evidence="1">
    <location>
        <begin position="187"/>
        <end position="316"/>
    </location>
</feature>
<feature type="region of interest" description="Disordered" evidence="1">
    <location>
        <begin position="961"/>
        <end position="1080"/>
    </location>
</feature>
<protein>
    <submittedName>
        <fullName evidence="2">Uncharacterized protein</fullName>
    </submittedName>
</protein>
<comment type="caution">
    <text evidence="2">The sequence shown here is derived from an EMBL/GenBank/DDBJ whole genome shotgun (WGS) entry which is preliminary data.</text>
</comment>
<feature type="region of interest" description="Disordered" evidence="1">
    <location>
        <begin position="468"/>
        <end position="488"/>
    </location>
</feature>
<sequence>MSDSDTSTSKFTSRAPRKAYGYKLTEAPASPTQTSASNALTLDINADHWENDSPVVKKSGIFNLDDDEGEKSPVKKSSGRGRLRRQSVLDQVTSDSVKSTAEPTSLTTLPKPTSTTMNSPKISLKKTPLISKGDLPRTLLLKTTRDVFADLSSEDVATLTIKTFCQKVWAKTGDFSGDKEAKKIVKEELTKLLTPPEPEPEPEAEVQEEPEVESDSDEDADDEREEQERLRKEGKKKAKKDKKEKEKRERRERKREEIMKLSKMESVKMPEMEETEDMEKDKKKEEAYVCSDVGSVASYSSASDSSDSDLDKKDSKRAAFKKSLANIEMKVTGVKAKVISEELVTGSELNNEEQEKMEKIADLFDVDDADIKNKHEELLSKMSARLAPVKAQIKDEVGEEYKVLKEQAKKQQELEKKMDVIASVKEAEGEAPVLGRCFVDDGSDSDSDFEFDLEVKKEVKQVKDRDLFSPSKLKNKKGDRGRRGLKNILRGKVQEKGNAWLAKELEYASVEEHVRDCRAMEVGRRMRGEREEKKAEKKQIQIEEKMEEEEMDSDDEEYVAPNEEEESDDEMEEEGGENIGAVKEKIVFDDAEPIEQEANDESREQAVVNDSMEEIQEDVDMAMTLDENNVTVSASANVDDSESPKATVPVKTAVDVNDESPNSEKEEVEAAQEGGDEENEHEEEEEESEPAPKKDRAAAFRAMLEADAKAAKSKKKNMLMEDEAEEEEEEEAVAGLEDFGFGTTKKKDGDEDEAKLSETITADDLEHIVDTHSDDEGDEEEGAKNRAEAAAKEEKKRHKEMMRRMKEGYDGRRGGGSGARGKVDWNSLVAAGGKKQAKKLGLLNSDEENSSDEESEEEDEEDEMALLDKMLKERHGMTKRDHQLAAELASDSEEESESEGEDEGVLEKEEKEQERLAKRIAKRAKMQRLLAEYGDSQSQSMLLDEDEDIKRDLSMIKAPVGAKRWQSGGSLASKGGFVGVFGEDSTSQLGEDKNASSSSSDENPSLFSRIGKKRPAEAAPQPLADATSKTNSESSSLAMALKASRGKNAAKKMKSSAFLSKINGDDSSRQGKSGSSMAGSKSLVASHVLFDTNSKSQFNKSSDGFSNLSRPSTVTPGIAKAPEKAGRQTSSSLWSKIKAQSTFK</sequence>
<feature type="compositionally biased region" description="Acidic residues" evidence="1">
    <location>
        <begin position="198"/>
        <end position="225"/>
    </location>
</feature>
<evidence type="ECO:0000313" key="2">
    <source>
        <dbReference type="EMBL" id="GMI01671.1"/>
    </source>
</evidence>
<feature type="compositionally biased region" description="Low complexity" evidence="1">
    <location>
        <begin position="1071"/>
        <end position="1080"/>
    </location>
</feature>
<name>A0A9W7C8M2_9STRA</name>
<keyword evidence="3" id="KW-1185">Reference proteome</keyword>
<evidence type="ECO:0000313" key="3">
    <source>
        <dbReference type="Proteomes" id="UP001165122"/>
    </source>
</evidence>
<feature type="compositionally biased region" description="Low complexity" evidence="1">
    <location>
        <begin position="103"/>
        <end position="116"/>
    </location>
</feature>
<evidence type="ECO:0000256" key="1">
    <source>
        <dbReference type="SAM" id="MobiDB-lite"/>
    </source>
</evidence>
<feature type="region of interest" description="Disordered" evidence="1">
    <location>
        <begin position="1096"/>
        <end position="1144"/>
    </location>
</feature>
<organism evidence="2 3">
    <name type="scientific">Triparma laevis f. longispina</name>
    <dbReference type="NCBI Taxonomy" id="1714387"/>
    <lineage>
        <taxon>Eukaryota</taxon>
        <taxon>Sar</taxon>
        <taxon>Stramenopiles</taxon>
        <taxon>Ochrophyta</taxon>
        <taxon>Bolidophyceae</taxon>
        <taxon>Parmales</taxon>
        <taxon>Triparmaceae</taxon>
        <taxon>Triparma</taxon>
    </lineage>
</organism>
<accession>A0A9W7C8M2</accession>
<feature type="compositionally biased region" description="Basic and acidic residues" evidence="1">
    <location>
        <begin position="869"/>
        <end position="884"/>
    </location>
</feature>
<dbReference type="EMBL" id="BRXW01000036">
    <property type="protein sequence ID" value="GMI01671.1"/>
    <property type="molecule type" value="Genomic_DNA"/>
</dbReference>
<feature type="compositionally biased region" description="Acidic residues" evidence="1">
    <location>
        <begin position="666"/>
        <end position="689"/>
    </location>
</feature>
<feature type="compositionally biased region" description="Acidic residues" evidence="1">
    <location>
        <begin position="845"/>
        <end position="865"/>
    </location>
</feature>
<feature type="compositionally biased region" description="Basic and acidic residues" evidence="1">
    <location>
        <begin position="764"/>
        <end position="774"/>
    </location>
</feature>
<feature type="compositionally biased region" description="Basic and acidic residues" evidence="1">
    <location>
        <begin position="241"/>
        <end position="271"/>
    </location>
</feature>
<feature type="compositionally biased region" description="Polar residues" evidence="1">
    <location>
        <begin position="1027"/>
        <end position="1037"/>
    </location>
</feature>
<feature type="compositionally biased region" description="Polar residues" evidence="1">
    <location>
        <begin position="88"/>
        <end position="102"/>
    </location>
</feature>
<feature type="compositionally biased region" description="Acidic residues" evidence="1">
    <location>
        <begin position="890"/>
        <end position="904"/>
    </location>
</feature>
<feature type="region of interest" description="Disordered" evidence="1">
    <location>
        <begin position="630"/>
        <end position="913"/>
    </location>
</feature>
<feature type="compositionally biased region" description="Low complexity" evidence="1">
    <location>
        <begin position="291"/>
        <end position="305"/>
    </location>
</feature>
<dbReference type="Proteomes" id="UP001165122">
    <property type="component" value="Unassembled WGS sequence"/>
</dbReference>
<feature type="compositionally biased region" description="Basic and acidic residues" evidence="1">
    <location>
        <begin position="802"/>
        <end position="813"/>
    </location>
</feature>
<feature type="compositionally biased region" description="Basic and acidic residues" evidence="1">
    <location>
        <begin position="690"/>
        <end position="710"/>
    </location>
</feature>
<proteinExistence type="predicted"/>